<dbReference type="Proteomes" id="UP000326396">
    <property type="component" value="Linkage Group LG19"/>
</dbReference>
<dbReference type="EMBL" id="SZYD01000011">
    <property type="protein sequence ID" value="KAD4889160.1"/>
    <property type="molecule type" value="Genomic_DNA"/>
</dbReference>
<protein>
    <recommendedName>
        <fullName evidence="2">MULE transposase domain-containing protein</fullName>
    </recommendedName>
</protein>
<evidence type="ECO:0000256" key="1">
    <source>
        <dbReference type="SAM" id="MobiDB-lite"/>
    </source>
</evidence>
<comment type="caution">
    <text evidence="3">The sequence shown here is derived from an EMBL/GenBank/DDBJ whole genome shotgun (WGS) entry which is preliminary data.</text>
</comment>
<feature type="domain" description="MULE transposase" evidence="2">
    <location>
        <begin position="393"/>
        <end position="492"/>
    </location>
</feature>
<name>A0A5N6NKV6_9ASTR</name>
<dbReference type="PANTHER" id="PTHR31973">
    <property type="entry name" value="POLYPROTEIN, PUTATIVE-RELATED"/>
    <property type="match status" value="1"/>
</dbReference>
<proteinExistence type="predicted"/>
<evidence type="ECO:0000313" key="4">
    <source>
        <dbReference type="Proteomes" id="UP000326396"/>
    </source>
</evidence>
<gene>
    <name evidence="3" type="ORF">E3N88_21233</name>
</gene>
<dbReference type="InterPro" id="IPR018289">
    <property type="entry name" value="MULE_transposase_dom"/>
</dbReference>
<dbReference type="PANTHER" id="PTHR31973:SF195">
    <property type="entry name" value="MUDR FAMILY TRANSPOSASE"/>
    <property type="match status" value="1"/>
</dbReference>
<feature type="region of interest" description="Disordered" evidence="1">
    <location>
        <begin position="152"/>
        <end position="188"/>
    </location>
</feature>
<dbReference type="OrthoDB" id="1275979at2759"/>
<feature type="compositionally biased region" description="Acidic residues" evidence="1">
    <location>
        <begin position="157"/>
        <end position="172"/>
    </location>
</feature>
<sequence length="708" mass="82839">MFSPILVQLYWGGNVSYQNGSISYDASTRSTTVIIREKISYEAFIDLIFKHLQVENEFYQLKLKFYYTFQGFSQCSEIFNDSSMEVLYYLATTGGNFHADVYVNIEPTMSIQQTSCMDLLRGFNVAEGHQQQMYSYEYNTSQVQVDCNMATSGNIDGESESEECPESTEESEVYQSDNESTYDDNGVEEHELRDYEAADFDDDDEMDIWNEESREVRIGMYFRSKDERMHAVRLWNLDRNREWYVSASKKSNDHLWRIVRWVEGHNCYGTVVRNNNRCLKSRDIATIIIHAIREDIAYPVKQIQAHLKDQLHVDVSYSKAWRGRKEAIERIHGSWVSNFQEIPKYVEALKVSNPGTIVEWLHHPAGSSNSYIFKYVFWAFGPAIKAFQHCQPVLSVDGTHLKGSYRGKMLIVVTKNANNYIVPVAFAIVDEETVESWSWFFQQFWLHIAMQRGKNLCVISDRHKRIINAMQNMQVWRENVVHRFCPRHVRSNLMQKFKVSRMKRLCWDIGSTTQQRKYEHSVQLLSNLNPQAWEYLKGIKESKWTLLNDKNHCRWGNLTTNISESFNNTLRGIRLMPIKAIIECTFNKAVEHFRRNTDIIENCDTLLPPRIWRLFNTRDLRSQEHMVTEFDYRVVDYNQMDPRPQNFGYQIEINVVTRYQLPQNLVRGYGVDYHLSGPLNSSVASLLQAQLEPQAQHSEPVLDAGSFV</sequence>
<keyword evidence="4" id="KW-1185">Reference proteome</keyword>
<dbReference type="AlphaFoldDB" id="A0A5N6NKV6"/>
<organism evidence="3 4">
    <name type="scientific">Mikania micrantha</name>
    <name type="common">bitter vine</name>
    <dbReference type="NCBI Taxonomy" id="192012"/>
    <lineage>
        <taxon>Eukaryota</taxon>
        <taxon>Viridiplantae</taxon>
        <taxon>Streptophyta</taxon>
        <taxon>Embryophyta</taxon>
        <taxon>Tracheophyta</taxon>
        <taxon>Spermatophyta</taxon>
        <taxon>Magnoliopsida</taxon>
        <taxon>eudicotyledons</taxon>
        <taxon>Gunneridae</taxon>
        <taxon>Pentapetalae</taxon>
        <taxon>asterids</taxon>
        <taxon>campanulids</taxon>
        <taxon>Asterales</taxon>
        <taxon>Asteraceae</taxon>
        <taxon>Asteroideae</taxon>
        <taxon>Heliantheae alliance</taxon>
        <taxon>Eupatorieae</taxon>
        <taxon>Mikania</taxon>
    </lineage>
</organism>
<accession>A0A5N6NKV6</accession>
<evidence type="ECO:0000313" key="3">
    <source>
        <dbReference type="EMBL" id="KAD4889160.1"/>
    </source>
</evidence>
<dbReference type="Pfam" id="PF10551">
    <property type="entry name" value="MULE"/>
    <property type="match status" value="1"/>
</dbReference>
<reference evidence="3 4" key="1">
    <citation type="submission" date="2019-05" db="EMBL/GenBank/DDBJ databases">
        <title>Mikania micrantha, genome provides insights into the molecular mechanism of rapid growth.</title>
        <authorList>
            <person name="Liu B."/>
        </authorList>
    </citation>
    <scope>NUCLEOTIDE SEQUENCE [LARGE SCALE GENOMIC DNA]</scope>
    <source>
        <strain evidence="3">NLD-2019</strain>
        <tissue evidence="3">Leaf</tissue>
    </source>
</reference>
<evidence type="ECO:0000259" key="2">
    <source>
        <dbReference type="Pfam" id="PF10551"/>
    </source>
</evidence>